<accession>A0A2X2JY99</accession>
<dbReference type="Gene3D" id="1.10.510.40">
    <property type="match status" value="1"/>
</dbReference>
<dbReference type="EMBL" id="UAUX01000009">
    <property type="protein sequence ID" value="SPZ98738.1"/>
    <property type="molecule type" value="Genomic_DNA"/>
</dbReference>
<dbReference type="InterPro" id="IPR022770">
    <property type="entry name" value="IucA/IucC-like_C"/>
</dbReference>
<proteinExistence type="predicted"/>
<dbReference type="Pfam" id="PF06276">
    <property type="entry name" value="FhuF"/>
    <property type="match status" value="1"/>
</dbReference>
<dbReference type="GO" id="GO:0019290">
    <property type="term" value="P:siderophore biosynthetic process"/>
    <property type="evidence" value="ECO:0007669"/>
    <property type="project" value="InterPro"/>
</dbReference>
<dbReference type="PANTHER" id="PTHR34384">
    <property type="entry name" value="L-2,3-DIAMINOPROPANOATE--CITRATE LIGASE"/>
    <property type="match status" value="1"/>
</dbReference>
<dbReference type="PANTHER" id="PTHR34384:SF6">
    <property type="entry name" value="STAPHYLOFERRIN B SYNTHASE"/>
    <property type="match status" value="1"/>
</dbReference>
<evidence type="ECO:0000313" key="4">
    <source>
        <dbReference type="Proteomes" id="UP000249913"/>
    </source>
</evidence>
<name>A0A2X2JY99_STAAU</name>
<dbReference type="AlphaFoldDB" id="A0A2X2JY99"/>
<protein>
    <submittedName>
        <fullName evidence="3">Siderophore staphylobactin biosynthesis protein SbnC</fullName>
    </submittedName>
</protein>
<evidence type="ECO:0000259" key="2">
    <source>
        <dbReference type="Pfam" id="PF06276"/>
    </source>
</evidence>
<feature type="domain" description="Aerobactin siderophore biosynthesis IucA/IucC-like C-terminal" evidence="2">
    <location>
        <begin position="2"/>
        <end position="118"/>
    </location>
</feature>
<evidence type="ECO:0000256" key="1">
    <source>
        <dbReference type="ARBA" id="ARBA00004924"/>
    </source>
</evidence>
<comment type="pathway">
    <text evidence="1">Siderophore biosynthesis.</text>
</comment>
<evidence type="ECO:0000313" key="3">
    <source>
        <dbReference type="EMBL" id="SPZ98738.1"/>
    </source>
</evidence>
<sequence length="144" mass="16526">MLRDHDTVRIYKPWLTAHQLSLPKYVVREDTPNTLINEDLETFFAYFQTLAVSVNLYAIIDAIQDLFGVSEHELMSLLKQILKNEVATISWVTTDQLAVRHILFDKQTWPFKQILLPLLYQRDSGGGSMPSGLTTVPNPMVTYD</sequence>
<gene>
    <name evidence="3" type="primary">sbnC_6</name>
    <name evidence="3" type="ORF">NCTC7878_02141</name>
</gene>
<dbReference type="InterPro" id="IPR037455">
    <property type="entry name" value="LucA/IucC-like"/>
</dbReference>
<dbReference type="Proteomes" id="UP000249913">
    <property type="component" value="Unassembled WGS sequence"/>
</dbReference>
<organism evidence="3 4">
    <name type="scientific">Staphylococcus aureus</name>
    <dbReference type="NCBI Taxonomy" id="1280"/>
    <lineage>
        <taxon>Bacteria</taxon>
        <taxon>Bacillati</taxon>
        <taxon>Bacillota</taxon>
        <taxon>Bacilli</taxon>
        <taxon>Bacillales</taxon>
        <taxon>Staphylococcaceae</taxon>
        <taxon>Staphylococcus</taxon>
    </lineage>
</organism>
<reference evidence="3 4" key="1">
    <citation type="submission" date="2018-06" db="EMBL/GenBank/DDBJ databases">
        <authorList>
            <consortium name="Pathogen Informatics"/>
            <person name="Doyle S."/>
        </authorList>
    </citation>
    <scope>NUCLEOTIDE SEQUENCE [LARGE SCALE GENOMIC DNA]</scope>
    <source>
        <strain evidence="3 4">NCTC7878</strain>
    </source>
</reference>
<dbReference type="GO" id="GO:0003824">
    <property type="term" value="F:catalytic activity"/>
    <property type="evidence" value="ECO:0007669"/>
    <property type="project" value="UniProtKB-ARBA"/>
</dbReference>